<accession>A0A1N6TM93</accession>
<dbReference type="EMBL" id="MWSK01000003">
    <property type="protein sequence ID" value="OXS78312.1"/>
    <property type="molecule type" value="Genomic_DNA"/>
</dbReference>
<proteinExistence type="inferred from homology"/>
<dbReference type="RefSeq" id="WP_045851644.1">
    <property type="nucleotide sequence ID" value="NZ_FTLX01000003.1"/>
</dbReference>
<evidence type="ECO:0000256" key="3">
    <source>
        <dbReference type="ARBA" id="ARBA00022692"/>
    </source>
</evidence>
<feature type="transmembrane region" description="Helical" evidence="6">
    <location>
        <begin position="71"/>
        <end position="90"/>
    </location>
</feature>
<comment type="subcellular location">
    <subcellularLocation>
        <location evidence="1 6">Cell membrane</location>
        <topology evidence="1 6">Multi-pass membrane protein</topology>
    </subcellularLocation>
</comment>
<dbReference type="InterPro" id="IPR032816">
    <property type="entry name" value="VTT_dom"/>
</dbReference>
<evidence type="ECO:0000313" key="10">
    <source>
        <dbReference type="Proteomes" id="UP000186385"/>
    </source>
</evidence>
<feature type="transmembrane region" description="Helical" evidence="6">
    <location>
        <begin position="37"/>
        <end position="59"/>
    </location>
</feature>
<feature type="transmembrane region" description="Helical" evidence="6">
    <location>
        <begin position="119"/>
        <end position="141"/>
    </location>
</feature>
<dbReference type="Pfam" id="PF09335">
    <property type="entry name" value="VTT_dom"/>
    <property type="match status" value="1"/>
</dbReference>
<dbReference type="AlphaFoldDB" id="A0A1N6TM93"/>
<keyword evidence="2 6" id="KW-1003">Cell membrane</keyword>
<comment type="similarity">
    <text evidence="6">Belongs to the TVP38/TMEM64 family.</text>
</comment>
<evidence type="ECO:0000256" key="2">
    <source>
        <dbReference type="ARBA" id="ARBA00022475"/>
    </source>
</evidence>
<organism evidence="9 10">
    <name type="scientific">Domibacillus enclensis</name>
    <dbReference type="NCBI Taxonomy" id="1017273"/>
    <lineage>
        <taxon>Bacteria</taxon>
        <taxon>Bacillati</taxon>
        <taxon>Bacillota</taxon>
        <taxon>Bacilli</taxon>
        <taxon>Bacillales</taxon>
        <taxon>Bacillaceae</taxon>
        <taxon>Domibacillus</taxon>
    </lineage>
</organism>
<evidence type="ECO:0000259" key="7">
    <source>
        <dbReference type="Pfam" id="PF09335"/>
    </source>
</evidence>
<evidence type="ECO:0000256" key="6">
    <source>
        <dbReference type="RuleBase" id="RU366058"/>
    </source>
</evidence>
<feature type="transmembrane region" description="Helical" evidence="6">
    <location>
        <begin position="148"/>
        <end position="169"/>
    </location>
</feature>
<evidence type="ECO:0000256" key="4">
    <source>
        <dbReference type="ARBA" id="ARBA00022989"/>
    </source>
</evidence>
<reference evidence="11" key="2">
    <citation type="submission" date="2017-03" db="EMBL/GenBank/DDBJ databases">
        <title>Bacillus sp. V-88(T) DSM27956, whole genome shotgun sequencing project.</title>
        <authorList>
            <person name="Dastager S.G."/>
            <person name="Neurgaonkar P.S."/>
            <person name="Dharne M.S."/>
        </authorList>
    </citation>
    <scope>NUCLEOTIDE SEQUENCE [LARGE SCALE GENOMIC DNA]</scope>
    <source>
        <strain evidence="11">DSM 25145</strain>
    </source>
</reference>
<dbReference type="STRING" id="1017273.SAMN05443094_10323"/>
<evidence type="ECO:0000313" key="8">
    <source>
        <dbReference type="EMBL" id="OXS78312.1"/>
    </source>
</evidence>
<keyword evidence="4 6" id="KW-1133">Transmembrane helix</keyword>
<evidence type="ECO:0000256" key="5">
    <source>
        <dbReference type="ARBA" id="ARBA00023136"/>
    </source>
</evidence>
<reference evidence="9 10" key="1">
    <citation type="submission" date="2017-01" db="EMBL/GenBank/DDBJ databases">
        <authorList>
            <person name="Mah S.A."/>
            <person name="Swanson W.J."/>
            <person name="Moy G.W."/>
            <person name="Vacquier V.D."/>
        </authorList>
    </citation>
    <scope>NUCLEOTIDE SEQUENCE [LARGE SCALE GENOMIC DNA]</scope>
    <source>
        <strain evidence="9 10">NIO-1016</strain>
    </source>
</reference>
<reference evidence="8" key="3">
    <citation type="submission" date="2017-03" db="EMBL/GenBank/DDBJ databases">
        <authorList>
            <person name="Dastager S.G."/>
            <person name="Neurgaonkar P.S."/>
            <person name="Dharne M.S."/>
        </authorList>
    </citation>
    <scope>NUCLEOTIDE SEQUENCE</scope>
    <source>
        <strain evidence="8">DSM 25145</strain>
    </source>
</reference>
<keyword evidence="11" id="KW-1185">Reference proteome</keyword>
<gene>
    <name evidence="8" type="ORF">B1B05_06765</name>
    <name evidence="9" type="ORF">SAMN05443094_10323</name>
</gene>
<keyword evidence="5 6" id="KW-0472">Membrane</keyword>
<evidence type="ECO:0000256" key="1">
    <source>
        <dbReference type="ARBA" id="ARBA00004651"/>
    </source>
</evidence>
<dbReference type="Proteomes" id="UP000215545">
    <property type="component" value="Unassembled WGS sequence"/>
</dbReference>
<name>A0A1N6TM93_9BACI</name>
<evidence type="ECO:0000313" key="11">
    <source>
        <dbReference type="Proteomes" id="UP000215545"/>
    </source>
</evidence>
<feature type="domain" description="VTT" evidence="7">
    <location>
        <begin position="53"/>
        <end position="171"/>
    </location>
</feature>
<dbReference type="OrthoDB" id="2381682at2"/>
<dbReference type="EMBL" id="FTLX01000003">
    <property type="protein sequence ID" value="SIQ54377.1"/>
    <property type="molecule type" value="Genomic_DNA"/>
</dbReference>
<evidence type="ECO:0000313" key="9">
    <source>
        <dbReference type="EMBL" id="SIQ54377.1"/>
    </source>
</evidence>
<sequence length="218" mass="23699">MSKRVISLIFIAAIVIAGITQKDLLLDIVNEGGTYSVLISMLLVSICVFVPIIPFPVLAGLIGGIFGAGQGVLITLGGSMIGTMLFFYIARYGFKEWAQAKIAHHPQVKEYEEKLNKNAFLAILLVRVVPIVPSPVVNVVCGLSRVNGLVFFIASTIGKVPNILLLSFAGASFSENKWFSFGLYGFYVLIIMIVNYVIVSRKMNKEANQEAGVNITPK</sequence>
<feature type="transmembrane region" description="Helical" evidence="6">
    <location>
        <begin position="181"/>
        <end position="199"/>
    </location>
</feature>
<dbReference type="PANTHER" id="PTHR12677:SF59">
    <property type="entry name" value="GOLGI APPARATUS MEMBRANE PROTEIN TVP38-RELATED"/>
    <property type="match status" value="1"/>
</dbReference>
<dbReference type="InterPro" id="IPR015414">
    <property type="entry name" value="TMEM64"/>
</dbReference>
<dbReference type="PANTHER" id="PTHR12677">
    <property type="entry name" value="GOLGI APPARATUS MEMBRANE PROTEIN TVP38-RELATED"/>
    <property type="match status" value="1"/>
</dbReference>
<dbReference type="Proteomes" id="UP000186385">
    <property type="component" value="Unassembled WGS sequence"/>
</dbReference>
<dbReference type="GO" id="GO:0005886">
    <property type="term" value="C:plasma membrane"/>
    <property type="evidence" value="ECO:0007669"/>
    <property type="project" value="UniProtKB-SubCell"/>
</dbReference>
<protein>
    <recommendedName>
        <fullName evidence="6">TVP38/TMEM64 family membrane protein</fullName>
    </recommendedName>
</protein>
<keyword evidence="3 6" id="KW-0812">Transmembrane</keyword>